<organism evidence="8 9">
    <name type="scientific">Fulvivirga kasyanovii</name>
    <dbReference type="NCBI Taxonomy" id="396812"/>
    <lineage>
        <taxon>Bacteria</taxon>
        <taxon>Pseudomonadati</taxon>
        <taxon>Bacteroidota</taxon>
        <taxon>Cytophagia</taxon>
        <taxon>Cytophagales</taxon>
        <taxon>Fulvivirgaceae</taxon>
        <taxon>Fulvivirga</taxon>
    </lineage>
</organism>
<evidence type="ECO:0000313" key="9">
    <source>
        <dbReference type="Proteomes" id="UP000798808"/>
    </source>
</evidence>
<reference evidence="8 9" key="1">
    <citation type="submission" date="2019-02" db="EMBL/GenBank/DDBJ databases">
        <authorList>
            <person name="Goldberg S.R."/>
            <person name="Haltli B.A."/>
            <person name="Correa H."/>
            <person name="Russell K.G."/>
        </authorList>
    </citation>
    <scope>NUCLEOTIDE SEQUENCE [LARGE SCALE GENOMIC DNA]</scope>
    <source>
        <strain evidence="8 9">JCM 16186</strain>
    </source>
</reference>
<comment type="cofactor">
    <cofactor evidence="1">
        <name>Zn(2+)</name>
        <dbReference type="ChEBI" id="CHEBI:29105"/>
    </cofactor>
</comment>
<dbReference type="CDD" id="cd07333">
    <property type="entry name" value="M48C_bepA_like"/>
    <property type="match status" value="1"/>
</dbReference>
<dbReference type="PANTHER" id="PTHR22726:SF1">
    <property type="entry name" value="METALLOENDOPEPTIDASE OMA1, MITOCHONDRIAL"/>
    <property type="match status" value="1"/>
</dbReference>
<dbReference type="Pfam" id="PF01435">
    <property type="entry name" value="Peptidase_M48"/>
    <property type="match status" value="1"/>
</dbReference>
<evidence type="ECO:0000256" key="3">
    <source>
        <dbReference type="ARBA" id="ARBA00022723"/>
    </source>
</evidence>
<keyword evidence="9" id="KW-1185">Reference proteome</keyword>
<evidence type="ECO:0000256" key="2">
    <source>
        <dbReference type="ARBA" id="ARBA00022670"/>
    </source>
</evidence>
<name>A0ABW9RTY1_9BACT</name>
<accession>A0ABW9RTY1</accession>
<keyword evidence="3" id="KW-0479">Metal-binding</keyword>
<keyword evidence="6" id="KW-0482">Metalloprotease</keyword>
<dbReference type="Gene3D" id="3.40.1000.10">
    <property type="entry name" value="Mog1/PsbP, alpha/beta/alpha sandwich"/>
    <property type="match status" value="1"/>
</dbReference>
<evidence type="ECO:0000256" key="5">
    <source>
        <dbReference type="ARBA" id="ARBA00022833"/>
    </source>
</evidence>
<dbReference type="InterPro" id="IPR051156">
    <property type="entry name" value="Mito/Outer_Membr_Metalloprot"/>
</dbReference>
<evidence type="ECO:0000256" key="4">
    <source>
        <dbReference type="ARBA" id="ARBA00022801"/>
    </source>
</evidence>
<keyword evidence="2" id="KW-0645">Protease</keyword>
<sequence length="447" mass="50341">MLLSKQQEVAMGEQADPGIVNQFGLYDDQQLQNFIDRKGEAMAKISHRPNLDYEFKIVDSPVVNAFALPGGYVYFSRGIMAHFNNEAEFAGVLGHEIGHITARHSAQQYSKSMAAQLGLAVGSVASETFREFSDLAQTGVGLLFLKYGRDDERQSDKLGVQYSTEIGYDAHEMADFFNTLDRKREEAEQEIPGFLSTHPHPQDRYQTVKQLATQWQQKLNVEDPEVNRNSYLRMIDGLVYGEDPKQGYVENKVFYHPVMKFQYPIPEGWNLQNTPQQVQMASENGDALMILTLSGESSLDAAAKAVLSNYNLEPVKSDRINVNGFPAIAMVADQQQQNQTLRTLTYVIEGDGRIYTFIAVTTINNFNTYQPIFQRTMGDFERLTDPAKINVEPKRIDIKTVARSGTLESALRYYGTDEDDLHELSVLNGMSLTDRVEKGMLIKTIDG</sequence>
<dbReference type="Gene3D" id="3.30.2010.10">
    <property type="entry name" value="Metalloproteases ('zincins'), catalytic domain"/>
    <property type="match status" value="1"/>
</dbReference>
<feature type="domain" description="Peptidase M48" evidence="7">
    <location>
        <begin position="32"/>
        <end position="210"/>
    </location>
</feature>
<proteinExistence type="predicted"/>
<dbReference type="EMBL" id="SMLW01000596">
    <property type="protein sequence ID" value="MTI26733.1"/>
    <property type="molecule type" value="Genomic_DNA"/>
</dbReference>
<evidence type="ECO:0000256" key="1">
    <source>
        <dbReference type="ARBA" id="ARBA00001947"/>
    </source>
</evidence>
<dbReference type="PANTHER" id="PTHR22726">
    <property type="entry name" value="METALLOENDOPEPTIDASE OMA1"/>
    <property type="match status" value="1"/>
</dbReference>
<evidence type="ECO:0000259" key="7">
    <source>
        <dbReference type="Pfam" id="PF01435"/>
    </source>
</evidence>
<protein>
    <submittedName>
        <fullName evidence="8">Peptidase M48</fullName>
    </submittedName>
</protein>
<gene>
    <name evidence="8" type="ORF">E1163_17395</name>
</gene>
<evidence type="ECO:0000313" key="8">
    <source>
        <dbReference type="EMBL" id="MTI26733.1"/>
    </source>
</evidence>
<keyword evidence="4" id="KW-0378">Hydrolase</keyword>
<evidence type="ECO:0000256" key="6">
    <source>
        <dbReference type="ARBA" id="ARBA00023049"/>
    </source>
</evidence>
<keyword evidence="5" id="KW-0862">Zinc</keyword>
<dbReference type="InterPro" id="IPR001915">
    <property type="entry name" value="Peptidase_M48"/>
</dbReference>
<dbReference type="Proteomes" id="UP000798808">
    <property type="component" value="Unassembled WGS sequence"/>
</dbReference>
<comment type="caution">
    <text evidence="8">The sequence shown here is derived from an EMBL/GenBank/DDBJ whole genome shotgun (WGS) entry which is preliminary data.</text>
</comment>